<dbReference type="AlphaFoldDB" id="A0A1F7VFY1"/>
<keyword evidence="1" id="KW-0812">Transmembrane</keyword>
<dbReference type="EMBL" id="MGES01000022">
    <property type="protein sequence ID" value="OGL88887.1"/>
    <property type="molecule type" value="Genomic_DNA"/>
</dbReference>
<sequence length="221" mass="23761">MSCNQPKNRPGNKSKTPAYLAVYGLLALIFFSKPVPVITQAVPCIQDDQCPAEHRCNVDLVDLPDQPCERDDQCQDVFAEGGVNPDEGPDVLAGRPEDAREIICDQGMCRVRTGICQTMDAPPPKEDESKVLAGVSGIGDLDPINTEPEIALGRVIKSGLGIIGIVALLVILYAGTKWMLARGEAKMVESAQDTILWAVIGLAVIFGSYAITDFVIKNVQP</sequence>
<evidence type="ECO:0000313" key="3">
    <source>
        <dbReference type="Proteomes" id="UP000176678"/>
    </source>
</evidence>
<keyword evidence="1" id="KW-0472">Membrane</keyword>
<keyword evidence="1" id="KW-1133">Transmembrane helix</keyword>
<proteinExistence type="predicted"/>
<evidence type="ECO:0000313" key="2">
    <source>
        <dbReference type="EMBL" id="OGL88887.1"/>
    </source>
</evidence>
<dbReference type="InterPro" id="IPR043993">
    <property type="entry name" value="T4SS_pilin"/>
</dbReference>
<comment type="caution">
    <text evidence="2">The sequence shown here is derived from an EMBL/GenBank/DDBJ whole genome shotgun (WGS) entry which is preliminary data.</text>
</comment>
<organism evidence="2 3">
    <name type="scientific">Candidatus Uhrbacteria bacterium RIFCSPLOWO2_02_FULL_51_9</name>
    <dbReference type="NCBI Taxonomy" id="1802410"/>
    <lineage>
        <taxon>Bacteria</taxon>
        <taxon>Candidatus Uhriibacteriota</taxon>
    </lineage>
</organism>
<feature type="transmembrane region" description="Helical" evidence="1">
    <location>
        <begin position="155"/>
        <end position="174"/>
    </location>
</feature>
<gene>
    <name evidence="2" type="ORF">A3H75_01990</name>
</gene>
<dbReference type="STRING" id="1802410.A3H75_01990"/>
<protein>
    <submittedName>
        <fullName evidence="2">Uncharacterized protein</fullName>
    </submittedName>
</protein>
<reference evidence="2 3" key="1">
    <citation type="journal article" date="2016" name="Nat. Commun.">
        <title>Thousands of microbial genomes shed light on interconnected biogeochemical processes in an aquifer system.</title>
        <authorList>
            <person name="Anantharaman K."/>
            <person name="Brown C.T."/>
            <person name="Hug L.A."/>
            <person name="Sharon I."/>
            <person name="Castelle C.J."/>
            <person name="Probst A.J."/>
            <person name="Thomas B.C."/>
            <person name="Singh A."/>
            <person name="Wilkins M.J."/>
            <person name="Karaoz U."/>
            <person name="Brodie E.L."/>
            <person name="Williams K.H."/>
            <person name="Hubbard S.S."/>
            <person name="Banfield J.F."/>
        </authorList>
    </citation>
    <scope>NUCLEOTIDE SEQUENCE [LARGE SCALE GENOMIC DNA]</scope>
</reference>
<accession>A0A1F7VFY1</accession>
<dbReference type="Proteomes" id="UP000176678">
    <property type="component" value="Unassembled WGS sequence"/>
</dbReference>
<feature type="transmembrane region" description="Helical" evidence="1">
    <location>
        <begin position="195"/>
        <end position="216"/>
    </location>
</feature>
<name>A0A1F7VFY1_9BACT</name>
<dbReference type="Pfam" id="PF18895">
    <property type="entry name" value="T4SS_pilin"/>
    <property type="match status" value="1"/>
</dbReference>
<evidence type="ECO:0000256" key="1">
    <source>
        <dbReference type="SAM" id="Phobius"/>
    </source>
</evidence>